<evidence type="ECO:0000256" key="2">
    <source>
        <dbReference type="ARBA" id="ARBA00008072"/>
    </source>
</evidence>
<dbReference type="Gene3D" id="3.90.180.10">
    <property type="entry name" value="Medium-chain alcohol dehydrogenases, catalytic domain"/>
    <property type="match status" value="1"/>
</dbReference>
<gene>
    <name evidence="6" type="ORF">METZ01_LOCUS46044</name>
</gene>
<dbReference type="EMBL" id="UINC01002125">
    <property type="protein sequence ID" value="SUZ93190.1"/>
    <property type="molecule type" value="Genomic_DNA"/>
</dbReference>
<name>A0A381RMT9_9ZZZZ</name>
<dbReference type="InterPro" id="IPR011032">
    <property type="entry name" value="GroES-like_sf"/>
</dbReference>
<dbReference type="Gene3D" id="3.40.50.720">
    <property type="entry name" value="NAD(P)-binding Rossmann-like Domain"/>
    <property type="match status" value="1"/>
</dbReference>
<sequence>MSEINTARQFWIQAPGHGEIVTASLPPGQPNEVQVCTLFSGISRGTESLVFGGQVPPSQYQSMRAPFQEGDFPGPVKYGYNSVGEVQADRHTPADLAGQTVFCLYPHQDRYWIDPDALTPVPSDVPASRAVLAANMETAVNAVWDAQPAVGDYIVVVGAGVVGLLISWLCRQLPGAKVVAVDVNPTRKKVAAELGIQLVTAVPADTEADLVIHASGQPEGLRDALVVAGHETTIVDVSWYGNQSVSLPLGEAFHSRRLTLKSSQVGRLNPNQTPRWNQARRMALAMELLRDGHLDALITGESPFEELPEVMARLSQDPGTTLCHRICY</sequence>
<evidence type="ECO:0000256" key="1">
    <source>
        <dbReference type="ARBA" id="ARBA00001947"/>
    </source>
</evidence>
<reference evidence="6" key="1">
    <citation type="submission" date="2018-05" db="EMBL/GenBank/DDBJ databases">
        <authorList>
            <person name="Lanie J.A."/>
            <person name="Ng W.-L."/>
            <person name="Kazmierczak K.M."/>
            <person name="Andrzejewski T.M."/>
            <person name="Davidsen T.M."/>
            <person name="Wayne K.J."/>
            <person name="Tettelin H."/>
            <person name="Glass J.I."/>
            <person name="Rusch D."/>
            <person name="Podicherti R."/>
            <person name="Tsui H.-C.T."/>
            <person name="Winkler M.E."/>
        </authorList>
    </citation>
    <scope>NUCLEOTIDE SEQUENCE</scope>
</reference>
<evidence type="ECO:0000313" key="6">
    <source>
        <dbReference type="EMBL" id="SUZ93190.1"/>
    </source>
</evidence>
<comment type="similarity">
    <text evidence="2">Belongs to the zinc-containing alcohol dehydrogenase family.</text>
</comment>
<accession>A0A381RMT9</accession>
<keyword evidence="5" id="KW-0560">Oxidoreductase</keyword>
<organism evidence="6">
    <name type="scientific">marine metagenome</name>
    <dbReference type="NCBI Taxonomy" id="408172"/>
    <lineage>
        <taxon>unclassified sequences</taxon>
        <taxon>metagenomes</taxon>
        <taxon>ecological metagenomes</taxon>
    </lineage>
</organism>
<protein>
    <recommendedName>
        <fullName evidence="7">Alcohol dehydrogenase-like C-terminal domain-containing protein</fullName>
    </recommendedName>
</protein>
<evidence type="ECO:0000256" key="3">
    <source>
        <dbReference type="ARBA" id="ARBA00022723"/>
    </source>
</evidence>
<dbReference type="CDD" id="cd08255">
    <property type="entry name" value="2-desacetyl-2-hydroxyethyl_bacteriochlorophyllide_like"/>
    <property type="match status" value="1"/>
</dbReference>
<dbReference type="SUPFAM" id="SSF50129">
    <property type="entry name" value="GroES-like"/>
    <property type="match status" value="1"/>
</dbReference>
<keyword evidence="4" id="KW-0862">Zinc</keyword>
<dbReference type="GO" id="GO:0016491">
    <property type="term" value="F:oxidoreductase activity"/>
    <property type="evidence" value="ECO:0007669"/>
    <property type="project" value="UniProtKB-KW"/>
</dbReference>
<proteinExistence type="inferred from homology"/>
<dbReference type="GO" id="GO:0046872">
    <property type="term" value="F:metal ion binding"/>
    <property type="evidence" value="ECO:0007669"/>
    <property type="project" value="UniProtKB-KW"/>
</dbReference>
<evidence type="ECO:0008006" key="7">
    <source>
        <dbReference type="Google" id="ProtNLM"/>
    </source>
</evidence>
<dbReference type="AlphaFoldDB" id="A0A381RMT9"/>
<dbReference type="PANTHER" id="PTHR43350:SF19">
    <property type="entry name" value="D-GULOSIDE 3-DEHYDROGENASE"/>
    <property type="match status" value="1"/>
</dbReference>
<comment type="cofactor">
    <cofactor evidence="1">
        <name>Zn(2+)</name>
        <dbReference type="ChEBI" id="CHEBI:29105"/>
    </cofactor>
</comment>
<evidence type="ECO:0000256" key="5">
    <source>
        <dbReference type="ARBA" id="ARBA00023002"/>
    </source>
</evidence>
<dbReference type="SUPFAM" id="SSF51735">
    <property type="entry name" value="NAD(P)-binding Rossmann-fold domains"/>
    <property type="match status" value="1"/>
</dbReference>
<dbReference type="PANTHER" id="PTHR43350">
    <property type="entry name" value="NAD-DEPENDENT ALCOHOL DEHYDROGENASE"/>
    <property type="match status" value="1"/>
</dbReference>
<evidence type="ECO:0000256" key="4">
    <source>
        <dbReference type="ARBA" id="ARBA00022833"/>
    </source>
</evidence>
<dbReference type="InterPro" id="IPR036291">
    <property type="entry name" value="NAD(P)-bd_dom_sf"/>
</dbReference>
<keyword evidence="3" id="KW-0479">Metal-binding</keyword>